<feature type="domain" description="DC1" evidence="3">
    <location>
        <begin position="29"/>
        <end position="75"/>
    </location>
</feature>
<evidence type="ECO:0000256" key="1">
    <source>
        <dbReference type="ARBA" id="ARBA00022737"/>
    </source>
</evidence>
<keyword evidence="2" id="KW-0472">Membrane</keyword>
<sequence length="276" mass="31249">MTAHVNCIALIITNKVEKRDMEITKRVCPSHPERQMQLKPQGSPYRCSGCREVGFGRSYHCEKKNCGYILHEECATAVSLAFHRFFPRSHFEFYEKAPGHRVRYCDACGNDVLGFVYHCSSTGYDLHPCCLKLKDSISDEEGLVSLELCQKVPSKCVQCKHKNVVDGIRGWSYVSSDSGGKCCYHVWCVKQLILENLNKGYFTNETSSIGMSDREYSQLAVRNMEMVLRSRRISRRLGTMKKYTKIAVLVFKLVFSAVFGNPITAIASLVEALVSD</sequence>
<evidence type="ECO:0000256" key="2">
    <source>
        <dbReference type="SAM" id="Phobius"/>
    </source>
</evidence>
<dbReference type="InterPro" id="IPR046349">
    <property type="entry name" value="C1-like_sf"/>
</dbReference>
<keyword evidence="2" id="KW-0812">Transmembrane</keyword>
<proteinExistence type="predicted"/>
<dbReference type="InterPro" id="IPR004146">
    <property type="entry name" value="DC1"/>
</dbReference>
<dbReference type="Pfam" id="PF03107">
    <property type="entry name" value="C1_2"/>
    <property type="match status" value="1"/>
</dbReference>
<evidence type="ECO:0000259" key="3">
    <source>
        <dbReference type="Pfam" id="PF03107"/>
    </source>
</evidence>
<name>A0AAQ3N7V5_VIGMU</name>
<evidence type="ECO:0000313" key="5">
    <source>
        <dbReference type="Proteomes" id="UP001374535"/>
    </source>
</evidence>
<dbReference type="EMBL" id="CP144695">
    <property type="protein sequence ID" value="WVZ04613.1"/>
    <property type="molecule type" value="Genomic_DNA"/>
</dbReference>
<dbReference type="AlphaFoldDB" id="A0AAQ3N7V5"/>
<evidence type="ECO:0000313" key="4">
    <source>
        <dbReference type="EMBL" id="WVZ04613.1"/>
    </source>
</evidence>
<reference evidence="4 5" key="1">
    <citation type="journal article" date="2023" name="Life. Sci Alliance">
        <title>Evolutionary insights into 3D genome organization and epigenetic landscape of Vigna mungo.</title>
        <authorList>
            <person name="Junaid A."/>
            <person name="Singh B."/>
            <person name="Bhatia S."/>
        </authorList>
    </citation>
    <scope>NUCLEOTIDE SEQUENCE [LARGE SCALE GENOMIC DNA]</scope>
    <source>
        <strain evidence="4">Urdbean</strain>
    </source>
</reference>
<dbReference type="PANTHER" id="PTHR46477:SF15">
    <property type="entry name" value="CYSTEINE_HISTIDINE-RICH C1 DOMAIN PROTEIN"/>
    <property type="match status" value="1"/>
</dbReference>
<protein>
    <recommendedName>
        <fullName evidence="3">DC1 domain-containing protein</fullName>
    </recommendedName>
</protein>
<keyword evidence="5" id="KW-1185">Reference proteome</keyword>
<keyword evidence="2" id="KW-1133">Transmembrane helix</keyword>
<feature type="transmembrane region" description="Helical" evidence="2">
    <location>
        <begin position="246"/>
        <end position="270"/>
    </location>
</feature>
<dbReference type="SUPFAM" id="SSF57889">
    <property type="entry name" value="Cysteine-rich domain"/>
    <property type="match status" value="2"/>
</dbReference>
<dbReference type="PANTHER" id="PTHR46477">
    <property type="entry name" value="CYSTEINE/HISTIDINE-RICH C1 DOMAIN FAMILY PROTEIN"/>
    <property type="match status" value="1"/>
</dbReference>
<accession>A0AAQ3N7V5</accession>
<dbReference type="Proteomes" id="UP001374535">
    <property type="component" value="Chromosome 6"/>
</dbReference>
<gene>
    <name evidence="4" type="ORF">V8G54_017959</name>
</gene>
<organism evidence="4 5">
    <name type="scientific">Vigna mungo</name>
    <name type="common">Black gram</name>
    <name type="synonym">Phaseolus mungo</name>
    <dbReference type="NCBI Taxonomy" id="3915"/>
    <lineage>
        <taxon>Eukaryota</taxon>
        <taxon>Viridiplantae</taxon>
        <taxon>Streptophyta</taxon>
        <taxon>Embryophyta</taxon>
        <taxon>Tracheophyta</taxon>
        <taxon>Spermatophyta</taxon>
        <taxon>Magnoliopsida</taxon>
        <taxon>eudicotyledons</taxon>
        <taxon>Gunneridae</taxon>
        <taxon>Pentapetalae</taxon>
        <taxon>rosids</taxon>
        <taxon>fabids</taxon>
        <taxon>Fabales</taxon>
        <taxon>Fabaceae</taxon>
        <taxon>Papilionoideae</taxon>
        <taxon>50 kb inversion clade</taxon>
        <taxon>NPAAA clade</taxon>
        <taxon>indigoferoid/millettioid clade</taxon>
        <taxon>Phaseoleae</taxon>
        <taxon>Vigna</taxon>
    </lineage>
</organism>
<keyword evidence="1" id="KW-0677">Repeat</keyword>